<proteinExistence type="predicted"/>
<feature type="region of interest" description="Disordered" evidence="1">
    <location>
        <begin position="33"/>
        <end position="65"/>
    </location>
</feature>
<dbReference type="AlphaFoldDB" id="A0A9Q3BTI9"/>
<organism evidence="2 3">
    <name type="scientific">Austropuccinia psidii MF-1</name>
    <dbReference type="NCBI Taxonomy" id="1389203"/>
    <lineage>
        <taxon>Eukaryota</taxon>
        <taxon>Fungi</taxon>
        <taxon>Dikarya</taxon>
        <taxon>Basidiomycota</taxon>
        <taxon>Pucciniomycotina</taxon>
        <taxon>Pucciniomycetes</taxon>
        <taxon>Pucciniales</taxon>
        <taxon>Sphaerophragmiaceae</taxon>
        <taxon>Austropuccinia</taxon>
    </lineage>
</organism>
<evidence type="ECO:0000313" key="2">
    <source>
        <dbReference type="EMBL" id="MBW0470601.1"/>
    </source>
</evidence>
<accession>A0A9Q3BTI9</accession>
<name>A0A9Q3BTI9_9BASI</name>
<dbReference type="Proteomes" id="UP000765509">
    <property type="component" value="Unassembled WGS sequence"/>
</dbReference>
<reference evidence="2" key="1">
    <citation type="submission" date="2021-03" db="EMBL/GenBank/DDBJ databases">
        <title>Draft genome sequence of rust myrtle Austropuccinia psidii MF-1, a brazilian biotype.</title>
        <authorList>
            <person name="Quecine M.C."/>
            <person name="Pachon D.M.R."/>
            <person name="Bonatelli M.L."/>
            <person name="Correr F.H."/>
            <person name="Franceschini L.M."/>
            <person name="Leite T.F."/>
            <person name="Margarido G.R.A."/>
            <person name="Almeida C.A."/>
            <person name="Ferrarezi J.A."/>
            <person name="Labate C.A."/>
        </authorList>
    </citation>
    <scope>NUCLEOTIDE SEQUENCE</scope>
    <source>
        <strain evidence="2">MF-1</strain>
    </source>
</reference>
<sequence length="180" mass="20562">MSDTHLLQDQQDLRPELKRFSLQLQELSLMEPQKTIFKGPGEDCEEEEENSVGKEESDGTNGVPDPVREYRGTGGPTVAQYNQPVSHKSEPYLLAIMKQMTQIMANLQADSSSEASRPPALKTPSMKAPECINWNQNSEIRSFIHSCQFIFRNDPEISFSRQEERSLFHFIAHWQGCKMD</sequence>
<gene>
    <name evidence="2" type="ORF">O181_010316</name>
</gene>
<keyword evidence="3" id="KW-1185">Reference proteome</keyword>
<evidence type="ECO:0000313" key="3">
    <source>
        <dbReference type="Proteomes" id="UP000765509"/>
    </source>
</evidence>
<dbReference type="EMBL" id="AVOT02002497">
    <property type="protein sequence ID" value="MBW0470601.1"/>
    <property type="molecule type" value="Genomic_DNA"/>
</dbReference>
<protein>
    <submittedName>
        <fullName evidence="2">Uncharacterized protein</fullName>
    </submittedName>
</protein>
<comment type="caution">
    <text evidence="2">The sequence shown here is derived from an EMBL/GenBank/DDBJ whole genome shotgun (WGS) entry which is preliminary data.</text>
</comment>
<evidence type="ECO:0000256" key="1">
    <source>
        <dbReference type="SAM" id="MobiDB-lite"/>
    </source>
</evidence>